<dbReference type="VEuPathDB" id="AmoebaDB:NAEGRDRAFT_81990"/>
<feature type="compositionally biased region" description="Low complexity" evidence="1">
    <location>
        <begin position="11"/>
        <end position="34"/>
    </location>
</feature>
<proteinExistence type="predicted"/>
<dbReference type="KEGG" id="ngr:NAEGRDRAFT_81990"/>
<feature type="compositionally biased region" description="Polar residues" evidence="1">
    <location>
        <begin position="411"/>
        <end position="427"/>
    </location>
</feature>
<name>D2W112_NAEGR</name>
<reference evidence="2 3" key="1">
    <citation type="journal article" date="2010" name="Cell">
        <title>The genome of Naegleria gruberi illuminates early eukaryotic versatility.</title>
        <authorList>
            <person name="Fritz-Laylin L.K."/>
            <person name="Prochnik S.E."/>
            <person name="Ginger M.L."/>
            <person name="Dacks J.B."/>
            <person name="Carpenter M.L."/>
            <person name="Field M.C."/>
            <person name="Kuo A."/>
            <person name="Paredez A."/>
            <person name="Chapman J."/>
            <person name="Pham J."/>
            <person name="Shu S."/>
            <person name="Neupane R."/>
            <person name="Cipriano M."/>
            <person name="Mancuso J."/>
            <person name="Tu H."/>
            <person name="Salamov A."/>
            <person name="Lindquist E."/>
            <person name="Shapiro H."/>
            <person name="Lucas S."/>
            <person name="Grigoriev I.V."/>
            <person name="Cande W.Z."/>
            <person name="Fulton C."/>
            <person name="Rokhsar D.S."/>
            <person name="Dawson S.C."/>
        </authorList>
    </citation>
    <scope>NUCLEOTIDE SEQUENCE [LARGE SCALE GENOMIC DNA]</scope>
    <source>
        <strain evidence="2 3">NEG-M</strain>
    </source>
</reference>
<keyword evidence="3" id="KW-1185">Reference proteome</keyword>
<dbReference type="RefSeq" id="XP_002669978.1">
    <property type="nucleotide sequence ID" value="XM_002669932.1"/>
</dbReference>
<feature type="region of interest" description="Disordered" evidence="1">
    <location>
        <begin position="574"/>
        <end position="596"/>
    </location>
</feature>
<dbReference type="GeneID" id="8853688"/>
<protein>
    <submittedName>
        <fullName evidence="2">Predicted protein</fullName>
    </submittedName>
</protein>
<dbReference type="AlphaFoldDB" id="D2W112"/>
<feature type="compositionally biased region" description="Polar residues" evidence="1">
    <location>
        <begin position="574"/>
        <end position="590"/>
    </location>
</feature>
<feature type="region of interest" description="Disordered" evidence="1">
    <location>
        <begin position="1"/>
        <end position="34"/>
    </location>
</feature>
<gene>
    <name evidence="2" type="ORF">NAEGRDRAFT_81990</name>
</gene>
<dbReference type="InParanoid" id="D2W112"/>
<dbReference type="EMBL" id="GG738920">
    <property type="protein sequence ID" value="EFC37234.1"/>
    <property type="molecule type" value="Genomic_DNA"/>
</dbReference>
<sequence>MPLHYPPIRLGQQPSNHHGSSSGGLYHHQGSSTSLLSREDSSIDICITGEKSHFVRQHSGRSNSQTPRLANHNIRNIASPIPHPINASSFNTSTTTTNQHHQTVMNNSASINTNGNNIPLTLDSNLSSILKEHLDESLINFLQQNPQLIDSSAISLLNLVNKHASSNNQQVVQPQTTLPEHTSNSQHQGIPNLTVNNSSMNNEAVSSSEPKITIIREYKQHMKPTTKTKKKPKYVPPTMDKAVRKKEDRLCALVVPNKQSVEFPDEFEFNEKHKSFIYNPEPTKTSFLERLSFLDSKKSRDRSLNYSISNQKEGNPIELFSNNDISYYNKSDFLLASEKFVKTEKERNNGTIPQWNKITDNIPMGFIDDLNADYIIQPVDRSNSVIPEEVEEAPAERETFFITGLDETNNTNNSILSKTQKSNTQKSEMPELPSRISTPNYVLFSRDGTNLSQMSQHSQRSVSPNVSVNLSRPHSTLSYHSVPSNNYLSNHSLIYQENAPPRPNTSMNVDRTAVLSAKKKWNVFPPRQKIIVNNPNKPINSFVAEQSMNLYHSSSSRMDFSRSATPLSTLRAKSSMSSRSGYSINTSQSHDSSEQEEIVIRLPDQCLISATSKPIISKPTPIKQHSIFNKSQDRTCNSINNRDLLNISPINNQ</sequence>
<dbReference type="Proteomes" id="UP000006671">
    <property type="component" value="Unassembled WGS sequence"/>
</dbReference>
<evidence type="ECO:0000256" key="1">
    <source>
        <dbReference type="SAM" id="MobiDB-lite"/>
    </source>
</evidence>
<dbReference type="OrthoDB" id="10617760at2759"/>
<feature type="region of interest" description="Disordered" evidence="1">
    <location>
        <begin position="168"/>
        <end position="191"/>
    </location>
</feature>
<feature type="region of interest" description="Disordered" evidence="1">
    <location>
        <begin position="411"/>
        <end position="435"/>
    </location>
</feature>
<accession>D2W112</accession>
<organism evidence="3">
    <name type="scientific">Naegleria gruberi</name>
    <name type="common">Amoeba</name>
    <dbReference type="NCBI Taxonomy" id="5762"/>
    <lineage>
        <taxon>Eukaryota</taxon>
        <taxon>Discoba</taxon>
        <taxon>Heterolobosea</taxon>
        <taxon>Tetramitia</taxon>
        <taxon>Eutetramitia</taxon>
        <taxon>Vahlkampfiidae</taxon>
        <taxon>Naegleria</taxon>
    </lineage>
</organism>
<evidence type="ECO:0000313" key="2">
    <source>
        <dbReference type="EMBL" id="EFC37234.1"/>
    </source>
</evidence>
<evidence type="ECO:0000313" key="3">
    <source>
        <dbReference type="Proteomes" id="UP000006671"/>
    </source>
</evidence>